<dbReference type="RefSeq" id="WP_165814064.1">
    <property type="nucleotide sequence ID" value="NZ_MZGS01000028.1"/>
</dbReference>
<gene>
    <name evidence="1" type="ORF">MBBTH_18730</name>
</gene>
<dbReference type="AlphaFoldDB" id="A0A315XJT7"/>
<proteinExistence type="predicted"/>
<comment type="caution">
    <text evidence="1">The sequence shown here is derived from an EMBL/GenBank/DDBJ whole genome shotgun (WGS) entry which is preliminary data.</text>
</comment>
<dbReference type="EMBL" id="MZGS01000028">
    <property type="protein sequence ID" value="PWB85274.1"/>
    <property type="molecule type" value="Genomic_DNA"/>
</dbReference>
<name>A0A315XJT7_9EURY</name>
<evidence type="ECO:0000313" key="1">
    <source>
        <dbReference type="EMBL" id="PWB85274.1"/>
    </source>
</evidence>
<keyword evidence="2" id="KW-1185">Reference proteome</keyword>
<dbReference type="OrthoDB" id="373919at2157"/>
<evidence type="ECO:0000313" key="2">
    <source>
        <dbReference type="Proteomes" id="UP000251717"/>
    </source>
</evidence>
<protein>
    <submittedName>
        <fullName evidence="1">Uncharacterized protein</fullName>
    </submittedName>
</protein>
<accession>A0A315XJT7</accession>
<sequence length="52" mass="6306">MCEVIKPKPNEIIIFNNFRALEECIAEIQENENIQSEREFFKSYRIKIMKLD</sequence>
<reference evidence="1 2" key="1">
    <citation type="submission" date="2017-03" db="EMBL/GenBank/DDBJ databases">
        <title>Genome sequence of Methanobrevibacter thaueri.</title>
        <authorList>
            <person name="Poehlein A."/>
            <person name="Seedorf H."/>
            <person name="Daniel R."/>
        </authorList>
    </citation>
    <scope>NUCLEOTIDE SEQUENCE [LARGE SCALE GENOMIC DNA]</scope>
    <source>
        <strain evidence="1 2">DSM 11995</strain>
    </source>
</reference>
<dbReference type="Proteomes" id="UP000251717">
    <property type="component" value="Unassembled WGS sequence"/>
</dbReference>
<organism evidence="1 2">
    <name type="scientific">Methanobrevibacter thaueri</name>
    <dbReference type="NCBI Taxonomy" id="190975"/>
    <lineage>
        <taxon>Archaea</taxon>
        <taxon>Methanobacteriati</taxon>
        <taxon>Methanobacteriota</taxon>
        <taxon>Methanomada group</taxon>
        <taxon>Methanobacteria</taxon>
        <taxon>Methanobacteriales</taxon>
        <taxon>Methanobacteriaceae</taxon>
        <taxon>Methanobrevibacter</taxon>
    </lineage>
</organism>